<evidence type="ECO:0000313" key="3">
    <source>
        <dbReference type="EMBL" id="KKP52854.1"/>
    </source>
</evidence>
<feature type="transmembrane region" description="Helical" evidence="1">
    <location>
        <begin position="128"/>
        <end position="147"/>
    </location>
</feature>
<gene>
    <name evidence="3" type="ORF">UR42_C0003G0005</name>
</gene>
<sequence>MKVSVVIPVYNEEKYIKNCLESLMKQEEKPDEIIVVDNNCTDETINIVKKYKGIKIIQEKKQGMIPARNTGFNEAKNEIIAKCDADTILPLNWIKNIKNSFSQDASIIGISMPIRLDIPFIGQSISIALFYIYLLIPRLMIGFYPFLGPSYAIKKTVWNEVKDRICLDDKIVHEDIDLSLHVKKYGKIYHDGNIIIASSARRIINNPLSFFGEYNIRFFKMFYSHRHLV</sequence>
<dbReference type="GO" id="GO:0016740">
    <property type="term" value="F:transferase activity"/>
    <property type="evidence" value="ECO:0007669"/>
    <property type="project" value="UniProtKB-KW"/>
</dbReference>
<dbReference type="PANTHER" id="PTHR43630:SF2">
    <property type="entry name" value="GLYCOSYLTRANSFERASE"/>
    <property type="match status" value="1"/>
</dbReference>
<dbReference type="Pfam" id="PF00535">
    <property type="entry name" value="Glycos_transf_2"/>
    <property type="match status" value="1"/>
</dbReference>
<comment type="caution">
    <text evidence="3">The sequence shown here is derived from an EMBL/GenBank/DDBJ whole genome shotgun (WGS) entry which is preliminary data.</text>
</comment>
<reference evidence="3 4" key="1">
    <citation type="journal article" date="2015" name="Nature">
        <title>rRNA introns, odd ribosomes, and small enigmatic genomes across a large radiation of phyla.</title>
        <authorList>
            <person name="Brown C.T."/>
            <person name="Hug L.A."/>
            <person name="Thomas B.C."/>
            <person name="Sharon I."/>
            <person name="Castelle C.J."/>
            <person name="Singh A."/>
            <person name="Wilkins M.J."/>
            <person name="Williams K.H."/>
            <person name="Banfield J.F."/>
        </authorList>
    </citation>
    <scope>NUCLEOTIDE SEQUENCE [LARGE SCALE GENOMIC DNA]</scope>
</reference>
<feature type="domain" description="Glycosyltransferase 2-like" evidence="2">
    <location>
        <begin position="4"/>
        <end position="115"/>
    </location>
</feature>
<name>A0A0G0A7U9_9BACT</name>
<dbReference type="Gene3D" id="3.90.550.10">
    <property type="entry name" value="Spore Coat Polysaccharide Biosynthesis Protein SpsA, Chain A"/>
    <property type="match status" value="1"/>
</dbReference>
<evidence type="ECO:0000313" key="4">
    <source>
        <dbReference type="Proteomes" id="UP000034045"/>
    </source>
</evidence>
<organism evidence="3 4">
    <name type="scientific">Candidatus Roizmanbacteria bacterium GW2011_GWA2_33_33</name>
    <dbReference type="NCBI Taxonomy" id="1618476"/>
    <lineage>
        <taxon>Bacteria</taxon>
        <taxon>Candidatus Roizmaniibacteriota</taxon>
    </lineage>
</organism>
<dbReference type="PANTHER" id="PTHR43630">
    <property type="entry name" value="POLY-BETA-1,6-N-ACETYL-D-GLUCOSAMINE SYNTHASE"/>
    <property type="match status" value="1"/>
</dbReference>
<dbReference type="Proteomes" id="UP000034045">
    <property type="component" value="Unassembled WGS sequence"/>
</dbReference>
<keyword evidence="1" id="KW-1133">Transmembrane helix</keyword>
<dbReference type="InterPro" id="IPR029044">
    <property type="entry name" value="Nucleotide-diphossugar_trans"/>
</dbReference>
<accession>A0A0G0A7U9</accession>
<evidence type="ECO:0000256" key="1">
    <source>
        <dbReference type="SAM" id="Phobius"/>
    </source>
</evidence>
<proteinExistence type="predicted"/>
<keyword evidence="1" id="KW-0472">Membrane</keyword>
<dbReference type="AlphaFoldDB" id="A0A0G0A7U9"/>
<dbReference type="InterPro" id="IPR001173">
    <property type="entry name" value="Glyco_trans_2-like"/>
</dbReference>
<dbReference type="SUPFAM" id="SSF53448">
    <property type="entry name" value="Nucleotide-diphospho-sugar transferases"/>
    <property type="match status" value="1"/>
</dbReference>
<keyword evidence="3" id="KW-0808">Transferase</keyword>
<evidence type="ECO:0000259" key="2">
    <source>
        <dbReference type="Pfam" id="PF00535"/>
    </source>
</evidence>
<dbReference type="EMBL" id="LBPD01000003">
    <property type="protein sequence ID" value="KKP52854.1"/>
    <property type="molecule type" value="Genomic_DNA"/>
</dbReference>
<keyword evidence="1" id="KW-0812">Transmembrane</keyword>
<protein>
    <submittedName>
        <fullName evidence="3">Glycosyltransferase</fullName>
    </submittedName>
</protein>